<name>A0A1M5LFC9_9BACT</name>
<dbReference type="RefSeq" id="WP_073068535.1">
    <property type="nucleotide sequence ID" value="NZ_FQUS01000041.1"/>
</dbReference>
<evidence type="ECO:0000256" key="2">
    <source>
        <dbReference type="ARBA" id="ARBA00023002"/>
    </source>
</evidence>
<proteinExistence type="inferred from homology"/>
<dbReference type="InterPro" id="IPR036291">
    <property type="entry name" value="NAD(P)-bd_dom_sf"/>
</dbReference>
<dbReference type="CDD" id="cd05233">
    <property type="entry name" value="SDR_c"/>
    <property type="match status" value="1"/>
</dbReference>
<keyword evidence="5" id="KW-1185">Reference proteome</keyword>
<dbReference type="Gene3D" id="3.40.50.720">
    <property type="entry name" value="NAD(P)-binding Rossmann-like Domain"/>
    <property type="match status" value="1"/>
</dbReference>
<keyword evidence="2" id="KW-0560">Oxidoreductase</keyword>
<dbReference type="InterPro" id="IPR002347">
    <property type="entry name" value="SDR_fam"/>
</dbReference>
<dbReference type="InterPro" id="IPR020904">
    <property type="entry name" value="Sc_DH/Rdtase_CS"/>
</dbReference>
<organism evidence="4 5">
    <name type="scientific">Fodinibius roseus</name>
    <dbReference type="NCBI Taxonomy" id="1194090"/>
    <lineage>
        <taxon>Bacteria</taxon>
        <taxon>Pseudomonadati</taxon>
        <taxon>Balneolota</taxon>
        <taxon>Balneolia</taxon>
        <taxon>Balneolales</taxon>
        <taxon>Balneolaceae</taxon>
        <taxon>Fodinibius</taxon>
    </lineage>
</organism>
<protein>
    <submittedName>
        <fullName evidence="4">3-oxoacyl-[acyl-carrier protein] reductase</fullName>
    </submittedName>
</protein>
<dbReference type="GO" id="GO:0016020">
    <property type="term" value="C:membrane"/>
    <property type="evidence" value="ECO:0007669"/>
    <property type="project" value="TreeGrafter"/>
</dbReference>
<dbReference type="SUPFAM" id="SSF51735">
    <property type="entry name" value="NAD(P)-binding Rossmann-fold domains"/>
    <property type="match status" value="1"/>
</dbReference>
<dbReference type="PANTHER" id="PTHR44196">
    <property type="entry name" value="DEHYDROGENASE/REDUCTASE SDR FAMILY MEMBER 7B"/>
    <property type="match status" value="1"/>
</dbReference>
<dbReference type="GO" id="GO:0016491">
    <property type="term" value="F:oxidoreductase activity"/>
    <property type="evidence" value="ECO:0007669"/>
    <property type="project" value="UniProtKB-KW"/>
</dbReference>
<dbReference type="PRINTS" id="PR00080">
    <property type="entry name" value="SDRFAMILY"/>
</dbReference>
<accession>A0A1M5LFC9</accession>
<gene>
    <name evidence="4" type="ORF">SAMN05443144_14110</name>
</gene>
<evidence type="ECO:0000313" key="4">
    <source>
        <dbReference type="EMBL" id="SHG63665.1"/>
    </source>
</evidence>
<dbReference type="AlphaFoldDB" id="A0A1M5LFC9"/>
<comment type="similarity">
    <text evidence="1 3">Belongs to the short-chain dehydrogenases/reductases (SDR) family.</text>
</comment>
<sequence length="234" mass="25184">MDLSEVNALITGGSSGIGKATAQAIIEGGGKAVIAARNTDRLETAAEQIGATAVPCDVQKESEVIDLVEKTVRELDDYNVLINNAGYGEFSKLVNLPATEMENQLKTNTIGAMMVARESAKHFIKKDYGNIINVSSSAGKKGFEGGTAYVASKFAMSGMTECWRAELRPHNIRVMQINPSEVQTRFSENAGQGQRAFNETKLIADDIAQTICSMLSLADRGFITETSVWATNPK</sequence>
<dbReference type="PANTHER" id="PTHR44196:SF1">
    <property type="entry name" value="DEHYDROGENASE_REDUCTASE SDR FAMILY MEMBER 7B"/>
    <property type="match status" value="1"/>
</dbReference>
<evidence type="ECO:0000256" key="3">
    <source>
        <dbReference type="RuleBase" id="RU000363"/>
    </source>
</evidence>
<reference evidence="4 5" key="1">
    <citation type="submission" date="2016-11" db="EMBL/GenBank/DDBJ databases">
        <authorList>
            <person name="Jaros S."/>
            <person name="Januszkiewicz K."/>
            <person name="Wedrychowicz H."/>
        </authorList>
    </citation>
    <scope>NUCLEOTIDE SEQUENCE [LARGE SCALE GENOMIC DNA]</scope>
    <source>
        <strain evidence="4 5">DSM 21986</strain>
    </source>
</reference>
<dbReference type="STRING" id="1194090.SAMN05443144_14110"/>
<dbReference type="EMBL" id="FQUS01000041">
    <property type="protein sequence ID" value="SHG63665.1"/>
    <property type="molecule type" value="Genomic_DNA"/>
</dbReference>
<dbReference type="PRINTS" id="PR00081">
    <property type="entry name" value="GDHRDH"/>
</dbReference>
<dbReference type="PROSITE" id="PS00061">
    <property type="entry name" value="ADH_SHORT"/>
    <property type="match status" value="1"/>
</dbReference>
<dbReference type="Pfam" id="PF00106">
    <property type="entry name" value="adh_short"/>
    <property type="match status" value="1"/>
</dbReference>
<dbReference type="OrthoDB" id="9775296at2"/>
<evidence type="ECO:0000313" key="5">
    <source>
        <dbReference type="Proteomes" id="UP000184041"/>
    </source>
</evidence>
<evidence type="ECO:0000256" key="1">
    <source>
        <dbReference type="ARBA" id="ARBA00006484"/>
    </source>
</evidence>
<dbReference type="Proteomes" id="UP000184041">
    <property type="component" value="Unassembled WGS sequence"/>
</dbReference>